<dbReference type="EMBL" id="QRBE01000001">
    <property type="protein sequence ID" value="RDS84464.1"/>
    <property type="molecule type" value="Genomic_DNA"/>
</dbReference>
<proteinExistence type="predicted"/>
<dbReference type="NCBIfam" id="TIGR03344">
    <property type="entry name" value="VI_effect_Hcp1"/>
    <property type="match status" value="1"/>
</dbReference>
<keyword evidence="2" id="KW-1185">Reference proteome</keyword>
<dbReference type="SUPFAM" id="SSF141452">
    <property type="entry name" value="Hcp1-like"/>
    <property type="match status" value="1"/>
</dbReference>
<name>A0A370X7P7_9GAMM</name>
<evidence type="ECO:0000313" key="1">
    <source>
        <dbReference type="EMBL" id="RDS84464.1"/>
    </source>
</evidence>
<sequence length="168" mass="18245">MAIPAYLWLKDDGGAEIKGSSTVTGREGSIEVIGFSHGLNLPVASNNGKITGTRVHSPMSLEKEFDASSPYLYKAVAKGQTLKSAELHWYRIDDSGRERVYFIMLFENVKVTGINPGMPNTKIAGMSEINHVESVSLMEGVRLFGIMGRYRLVAIGSLTVLPVVSGLK</sequence>
<gene>
    <name evidence="1" type="ORF">DWU98_00335</name>
</gene>
<dbReference type="InterPro" id="IPR036624">
    <property type="entry name" value="Hcp1-lik_sf"/>
</dbReference>
<dbReference type="OrthoDB" id="5674026at2"/>
<dbReference type="Pfam" id="PF05638">
    <property type="entry name" value="T6SS_HCP"/>
    <property type="match status" value="1"/>
</dbReference>
<protein>
    <submittedName>
        <fullName evidence="1">Hcp1 family type VI secretion system effector</fullName>
    </submittedName>
</protein>
<dbReference type="PANTHER" id="PTHR34319">
    <property type="entry name" value="MAJOR EXPORTED PROTEIN"/>
    <property type="match status" value="1"/>
</dbReference>
<comment type="caution">
    <text evidence="1">The sequence shown here is derived from an EMBL/GenBank/DDBJ whole genome shotgun (WGS) entry which is preliminary data.</text>
</comment>
<reference evidence="1 2" key="1">
    <citation type="submission" date="2018-07" db="EMBL/GenBank/DDBJ databases">
        <title>Dyella monticola sp. nov. and Dyella psychrodurans sp. nov. isolated from monsoon evergreen broad-leaved forest soil of Dinghu Mountain, China.</title>
        <authorList>
            <person name="Gao Z."/>
            <person name="Qiu L."/>
        </authorList>
    </citation>
    <scope>NUCLEOTIDE SEQUENCE [LARGE SCALE GENOMIC DNA]</scope>
    <source>
        <strain evidence="1 2">4G-K06</strain>
    </source>
</reference>
<dbReference type="RefSeq" id="WP_115494109.1">
    <property type="nucleotide sequence ID" value="NZ_QRBE01000001.1"/>
</dbReference>
<dbReference type="Proteomes" id="UP000254258">
    <property type="component" value="Unassembled WGS sequence"/>
</dbReference>
<accession>A0A370X7P7</accession>
<dbReference type="PANTHER" id="PTHR34319:SF6">
    <property type="entry name" value="MAJOR EXPORTED PROTEIN"/>
    <property type="match status" value="1"/>
</dbReference>
<dbReference type="Gene3D" id="2.30.110.20">
    <property type="entry name" value="Hcp1-like"/>
    <property type="match status" value="1"/>
</dbReference>
<dbReference type="AlphaFoldDB" id="A0A370X7P7"/>
<evidence type="ECO:0000313" key="2">
    <source>
        <dbReference type="Proteomes" id="UP000254258"/>
    </source>
</evidence>
<dbReference type="InterPro" id="IPR008514">
    <property type="entry name" value="T6SS_Hcp"/>
</dbReference>
<organism evidence="1 2">
    <name type="scientific">Dyella monticola</name>
    <dbReference type="NCBI Taxonomy" id="1927958"/>
    <lineage>
        <taxon>Bacteria</taxon>
        <taxon>Pseudomonadati</taxon>
        <taxon>Pseudomonadota</taxon>
        <taxon>Gammaproteobacteria</taxon>
        <taxon>Lysobacterales</taxon>
        <taxon>Rhodanobacteraceae</taxon>
        <taxon>Dyella</taxon>
    </lineage>
</organism>
<dbReference type="InterPro" id="IPR052947">
    <property type="entry name" value="T6SS_Hcp1_domain"/>
</dbReference>